<dbReference type="GO" id="GO:0003676">
    <property type="term" value="F:nucleic acid binding"/>
    <property type="evidence" value="ECO:0007669"/>
    <property type="project" value="InterPro"/>
</dbReference>
<keyword evidence="2" id="KW-1185">Reference proteome</keyword>
<accession>A0A226CXE4</accession>
<evidence type="ECO:0000313" key="1">
    <source>
        <dbReference type="EMBL" id="OXA37623.1"/>
    </source>
</evidence>
<reference evidence="1 2" key="1">
    <citation type="submission" date="2015-12" db="EMBL/GenBank/DDBJ databases">
        <title>The genome of Folsomia candida.</title>
        <authorList>
            <person name="Faddeeva A."/>
            <person name="Derks M.F."/>
            <person name="Anvar Y."/>
            <person name="Smit S."/>
            <person name="Van Straalen N."/>
            <person name="Roelofs D."/>
        </authorList>
    </citation>
    <scope>NUCLEOTIDE SEQUENCE [LARGE SCALE GENOMIC DNA]</scope>
    <source>
        <strain evidence="1 2">VU population</strain>
        <tissue evidence="1">Whole body</tissue>
    </source>
</reference>
<organism evidence="1 2">
    <name type="scientific">Folsomia candida</name>
    <name type="common">Springtail</name>
    <dbReference type="NCBI Taxonomy" id="158441"/>
    <lineage>
        <taxon>Eukaryota</taxon>
        <taxon>Metazoa</taxon>
        <taxon>Ecdysozoa</taxon>
        <taxon>Arthropoda</taxon>
        <taxon>Hexapoda</taxon>
        <taxon>Collembola</taxon>
        <taxon>Entomobryomorpha</taxon>
        <taxon>Isotomoidea</taxon>
        <taxon>Isotomidae</taxon>
        <taxon>Proisotominae</taxon>
        <taxon>Folsomia</taxon>
    </lineage>
</organism>
<dbReference type="EMBL" id="LNIX01000055">
    <property type="protein sequence ID" value="OXA37623.1"/>
    <property type="molecule type" value="Genomic_DNA"/>
</dbReference>
<sequence>MSRWFEDKKVKTLPWALKSPDLSSNEHLWSEQQNKISNRSPSGKDNLKTIIAVALEDVMVRERGGPPILTSPAILACQEGKKNKVHAMESDEKYVVVRLLHRRQDSPQPVEVGVPWVDTNDDGWKSVLFPGPHHLAKNVARCGDEVTMTYPVLLVDDNAVRF</sequence>
<dbReference type="InterPro" id="IPR036397">
    <property type="entry name" value="RNaseH_sf"/>
</dbReference>
<gene>
    <name evidence="1" type="ORF">Fcan01_27620</name>
</gene>
<evidence type="ECO:0000313" key="2">
    <source>
        <dbReference type="Proteomes" id="UP000198287"/>
    </source>
</evidence>
<name>A0A226CXE4_FOLCA</name>
<protein>
    <submittedName>
        <fullName evidence="1">Transposable element Tc1 transposase</fullName>
    </submittedName>
</protein>
<dbReference type="AlphaFoldDB" id="A0A226CXE4"/>
<dbReference type="Gene3D" id="3.30.420.10">
    <property type="entry name" value="Ribonuclease H-like superfamily/Ribonuclease H"/>
    <property type="match status" value="1"/>
</dbReference>
<proteinExistence type="predicted"/>
<comment type="caution">
    <text evidence="1">The sequence shown here is derived from an EMBL/GenBank/DDBJ whole genome shotgun (WGS) entry which is preliminary data.</text>
</comment>
<dbReference type="Proteomes" id="UP000198287">
    <property type="component" value="Unassembled WGS sequence"/>
</dbReference>